<dbReference type="InterPro" id="IPR011990">
    <property type="entry name" value="TPR-like_helical_dom_sf"/>
</dbReference>
<evidence type="ECO:0000313" key="3">
    <source>
        <dbReference type="Proteomes" id="UP000680865"/>
    </source>
</evidence>
<dbReference type="EMBL" id="BOQP01000011">
    <property type="protein sequence ID" value="GIM71839.1"/>
    <property type="molecule type" value="Genomic_DNA"/>
</dbReference>
<dbReference type="PRINTS" id="PR00364">
    <property type="entry name" value="DISEASERSIST"/>
</dbReference>
<dbReference type="RefSeq" id="WP_212997591.1">
    <property type="nucleotide sequence ID" value="NZ_BAAATW010000008.1"/>
</dbReference>
<dbReference type="SUPFAM" id="SSF48452">
    <property type="entry name" value="TPR-like"/>
    <property type="match status" value="1"/>
</dbReference>
<dbReference type="PANTHER" id="PTHR47691">
    <property type="entry name" value="REGULATOR-RELATED"/>
    <property type="match status" value="1"/>
</dbReference>
<sequence>MTDSVQVLRAELQNLFEQVRRPTYRGLAGHAKRAGLVLRVSTIGDLLNGPRTPRWETVEAFVSACAGHARAHRIVVPSRLLNLQRWHEEYRTMQDASDRRRPGTVAPAARRNRWAVPAQLPSDVPAFTGRTEQLADLDELLTAAEAPSAVVISAIDGTAGIGKTALAVHWAHRVAGRFPDGQLYVNLRGFHHDGSALAPGDALRGFLGALDVEAHRIPADLEDQAALYRSVVVGRRLLIVLDNARDSDQVRPLLPGTADCLVVITSRNVLTGLQATHGAHPLTLDLLTRSQARDLLTRRLGAARIAAEPDAVDELITACARLPLALAIAAARAQQTGFSLATLAAGVRDAGHRLDALDTGDPASQIRTVFSWSIATLSPAAARLFRLLGLHPGPDVDVSAAASLTGRPVPETRRLLGELTRGNLLTEHASGRYGFHDLLRAYASEQTRALDTDQQRSDATTRLLDHYLHTAHAAARLFDPTKDVIDLAPARPGVSPWQLTDESQALEWFTTERAALIAVVELAGTTGHDTHTWQLTWSMWSFLYRQGHHQDCAVAGRAAVAAAVRLADPTAQLRAHRVLAHAYTHLDRVEDAESELRTVLELATEAADPVGQGHAQRGLILLWNRRGDFRQALEHALQAVELFEKAGHTGGQARALNSVGEFRLLLGDHQQALTVCEQALELQQQIGDLAGQAGTWENLGYAHHLLGRHAEAIACYRRAHTLYREVGDRYYEPDPLIKLGETHRATGDLDAARDAWEDALAILDDIGRPEADAVRAGLATLGSTRQPESVD</sequence>
<protein>
    <recommendedName>
        <fullName evidence="4">NB-ARC domain-containing protein</fullName>
    </recommendedName>
</protein>
<keyword evidence="3" id="KW-1185">Reference proteome</keyword>
<dbReference type="Gene3D" id="1.25.40.10">
    <property type="entry name" value="Tetratricopeptide repeat domain"/>
    <property type="match status" value="1"/>
</dbReference>
<dbReference type="InterPro" id="IPR027417">
    <property type="entry name" value="P-loop_NTPase"/>
</dbReference>
<keyword evidence="1" id="KW-0802">TPR repeat</keyword>
<dbReference type="GO" id="GO:0043531">
    <property type="term" value="F:ADP binding"/>
    <property type="evidence" value="ECO:0007669"/>
    <property type="project" value="InterPro"/>
</dbReference>
<reference evidence="2" key="1">
    <citation type="submission" date="2021-03" db="EMBL/GenBank/DDBJ databases">
        <title>Whole genome shotgun sequence of Actinoplanes consettensis NBRC 14913.</title>
        <authorList>
            <person name="Komaki H."/>
            <person name="Tamura T."/>
        </authorList>
    </citation>
    <scope>NUCLEOTIDE SEQUENCE</scope>
    <source>
        <strain evidence="2">NBRC 14913</strain>
    </source>
</reference>
<proteinExistence type="predicted"/>
<dbReference type="Pfam" id="PF13181">
    <property type="entry name" value="TPR_8"/>
    <property type="match status" value="1"/>
</dbReference>
<organism evidence="2 3">
    <name type="scientific">Winogradskya consettensis</name>
    <dbReference type="NCBI Taxonomy" id="113560"/>
    <lineage>
        <taxon>Bacteria</taxon>
        <taxon>Bacillati</taxon>
        <taxon>Actinomycetota</taxon>
        <taxon>Actinomycetes</taxon>
        <taxon>Micromonosporales</taxon>
        <taxon>Micromonosporaceae</taxon>
        <taxon>Winogradskya</taxon>
    </lineage>
</organism>
<accession>A0A919SHQ8</accession>
<dbReference type="SMART" id="SM00028">
    <property type="entry name" value="TPR"/>
    <property type="match status" value="5"/>
</dbReference>
<evidence type="ECO:0008006" key="4">
    <source>
        <dbReference type="Google" id="ProtNLM"/>
    </source>
</evidence>
<gene>
    <name evidence="2" type="ORF">Aco04nite_27320</name>
</gene>
<name>A0A919SHQ8_9ACTN</name>
<dbReference type="PANTHER" id="PTHR47691:SF3">
    <property type="entry name" value="HTH-TYPE TRANSCRIPTIONAL REGULATOR RV0890C-RELATED"/>
    <property type="match status" value="1"/>
</dbReference>
<comment type="caution">
    <text evidence="2">The sequence shown here is derived from an EMBL/GenBank/DDBJ whole genome shotgun (WGS) entry which is preliminary data.</text>
</comment>
<dbReference type="InterPro" id="IPR019734">
    <property type="entry name" value="TPR_rpt"/>
</dbReference>
<evidence type="ECO:0000256" key="1">
    <source>
        <dbReference type="PROSITE-ProRule" id="PRU00339"/>
    </source>
</evidence>
<dbReference type="AlphaFoldDB" id="A0A919SHQ8"/>
<dbReference type="SUPFAM" id="SSF52540">
    <property type="entry name" value="P-loop containing nucleoside triphosphate hydrolases"/>
    <property type="match status" value="1"/>
</dbReference>
<feature type="repeat" description="TPR" evidence="1">
    <location>
        <begin position="653"/>
        <end position="686"/>
    </location>
</feature>
<dbReference type="PROSITE" id="PS50005">
    <property type="entry name" value="TPR"/>
    <property type="match status" value="1"/>
</dbReference>
<dbReference type="Gene3D" id="3.40.50.300">
    <property type="entry name" value="P-loop containing nucleotide triphosphate hydrolases"/>
    <property type="match status" value="1"/>
</dbReference>
<dbReference type="Pfam" id="PF13424">
    <property type="entry name" value="TPR_12"/>
    <property type="match status" value="1"/>
</dbReference>
<dbReference type="Proteomes" id="UP000680865">
    <property type="component" value="Unassembled WGS sequence"/>
</dbReference>
<evidence type="ECO:0000313" key="2">
    <source>
        <dbReference type="EMBL" id="GIM71839.1"/>
    </source>
</evidence>